<dbReference type="Proteomes" id="UP001195483">
    <property type="component" value="Unassembled WGS sequence"/>
</dbReference>
<evidence type="ECO:0000313" key="2">
    <source>
        <dbReference type="Proteomes" id="UP001195483"/>
    </source>
</evidence>
<name>A0AAE0SP39_9BIVA</name>
<keyword evidence="2" id="KW-1185">Reference proteome</keyword>
<sequence length="104" mass="12009">MAHIPALGTSAARGKGANHMWTEVFFFYRRKTGNSCRCPLWTTPLHIVKYRFATYVFGQVGFSHILFYNCIDYSIPPINNMHRSTMIQHLLLSNVTTFILLNLK</sequence>
<reference evidence="1" key="1">
    <citation type="journal article" date="2021" name="Genome Biol. Evol.">
        <title>A High-Quality Reference Genome for a Parasitic Bivalve with Doubly Uniparental Inheritance (Bivalvia: Unionida).</title>
        <authorList>
            <person name="Smith C.H."/>
        </authorList>
    </citation>
    <scope>NUCLEOTIDE SEQUENCE</scope>
    <source>
        <strain evidence="1">CHS0354</strain>
    </source>
</reference>
<dbReference type="EMBL" id="JAEAOA010000291">
    <property type="protein sequence ID" value="KAK3595013.1"/>
    <property type="molecule type" value="Genomic_DNA"/>
</dbReference>
<protein>
    <submittedName>
        <fullName evidence="1">Uncharacterized protein</fullName>
    </submittedName>
</protein>
<proteinExistence type="predicted"/>
<accession>A0AAE0SP39</accession>
<dbReference type="AlphaFoldDB" id="A0AAE0SP39"/>
<evidence type="ECO:0000313" key="1">
    <source>
        <dbReference type="EMBL" id="KAK3595013.1"/>
    </source>
</evidence>
<gene>
    <name evidence="1" type="ORF">CHS0354_003741</name>
</gene>
<comment type="caution">
    <text evidence="1">The sequence shown here is derived from an EMBL/GenBank/DDBJ whole genome shotgun (WGS) entry which is preliminary data.</text>
</comment>
<organism evidence="1 2">
    <name type="scientific">Potamilus streckersoni</name>
    <dbReference type="NCBI Taxonomy" id="2493646"/>
    <lineage>
        <taxon>Eukaryota</taxon>
        <taxon>Metazoa</taxon>
        <taxon>Spiralia</taxon>
        <taxon>Lophotrochozoa</taxon>
        <taxon>Mollusca</taxon>
        <taxon>Bivalvia</taxon>
        <taxon>Autobranchia</taxon>
        <taxon>Heteroconchia</taxon>
        <taxon>Palaeoheterodonta</taxon>
        <taxon>Unionida</taxon>
        <taxon>Unionoidea</taxon>
        <taxon>Unionidae</taxon>
        <taxon>Ambleminae</taxon>
        <taxon>Lampsilini</taxon>
        <taxon>Potamilus</taxon>
    </lineage>
</organism>
<reference evidence="1" key="3">
    <citation type="submission" date="2023-05" db="EMBL/GenBank/DDBJ databases">
        <authorList>
            <person name="Smith C.H."/>
        </authorList>
    </citation>
    <scope>NUCLEOTIDE SEQUENCE</scope>
    <source>
        <strain evidence="1">CHS0354</strain>
        <tissue evidence="1">Mantle</tissue>
    </source>
</reference>
<reference evidence="1" key="2">
    <citation type="journal article" date="2021" name="Genome Biol. Evol.">
        <title>Developing a high-quality reference genome for a parasitic bivalve with doubly uniparental inheritance (Bivalvia: Unionida).</title>
        <authorList>
            <person name="Smith C.H."/>
        </authorList>
    </citation>
    <scope>NUCLEOTIDE SEQUENCE</scope>
    <source>
        <strain evidence="1">CHS0354</strain>
        <tissue evidence="1">Mantle</tissue>
    </source>
</reference>